<dbReference type="Gene3D" id="3.80.10.10">
    <property type="entry name" value="Ribonuclease Inhibitor"/>
    <property type="match status" value="2"/>
</dbReference>
<dbReference type="PANTHER" id="PTHR48054:SF82">
    <property type="entry name" value="LRR RECEPTOR-LIKE SERINE_THREONINE-PROTEIN KINASE FLS2"/>
    <property type="match status" value="1"/>
</dbReference>
<comment type="caution">
    <text evidence="4">The sequence shown here is derived from an EMBL/GenBank/DDBJ whole genome shotgun (WGS) entry which is preliminary data.</text>
</comment>
<dbReference type="EMBL" id="CAICTM010003012">
    <property type="protein sequence ID" value="CAB9530728.1"/>
    <property type="molecule type" value="Genomic_DNA"/>
</dbReference>
<dbReference type="InterPro" id="IPR052592">
    <property type="entry name" value="LRR-RLK"/>
</dbReference>
<evidence type="ECO:0000256" key="3">
    <source>
        <dbReference type="SAM" id="Phobius"/>
    </source>
</evidence>
<feature type="transmembrane region" description="Helical" evidence="3">
    <location>
        <begin position="180"/>
        <end position="205"/>
    </location>
</feature>
<keyword evidence="4" id="KW-0418">Kinase</keyword>
<keyword evidence="4" id="KW-0808">Transferase</keyword>
<keyword evidence="5" id="KW-1185">Reference proteome</keyword>
<keyword evidence="4" id="KW-0675">Receptor</keyword>
<accession>A0A9N8I105</accession>
<dbReference type="Proteomes" id="UP001153069">
    <property type="component" value="Unassembled WGS sequence"/>
</dbReference>
<evidence type="ECO:0000313" key="4">
    <source>
        <dbReference type="EMBL" id="CAB9530728.1"/>
    </source>
</evidence>
<keyword evidence="3" id="KW-0812">Transmembrane</keyword>
<dbReference type="FunFam" id="3.80.10.10:FF:000041">
    <property type="entry name" value="LRR receptor-like serine/threonine-protein kinase ERECTA"/>
    <property type="match status" value="1"/>
</dbReference>
<evidence type="ECO:0000256" key="1">
    <source>
        <dbReference type="ARBA" id="ARBA00022614"/>
    </source>
</evidence>
<organism evidence="4 5">
    <name type="scientific">Seminavis robusta</name>
    <dbReference type="NCBI Taxonomy" id="568900"/>
    <lineage>
        <taxon>Eukaryota</taxon>
        <taxon>Sar</taxon>
        <taxon>Stramenopiles</taxon>
        <taxon>Ochrophyta</taxon>
        <taxon>Bacillariophyta</taxon>
        <taxon>Bacillariophyceae</taxon>
        <taxon>Bacillariophycidae</taxon>
        <taxon>Naviculales</taxon>
        <taxon>Naviculaceae</taxon>
        <taxon>Seminavis</taxon>
    </lineage>
</organism>
<keyword evidence="3" id="KW-1133">Transmembrane helix</keyword>
<dbReference type="InterPro" id="IPR032675">
    <property type="entry name" value="LRR_dom_sf"/>
</dbReference>
<keyword evidence="2" id="KW-0677">Repeat</keyword>
<name>A0A9N8I105_9STRA</name>
<dbReference type="GO" id="GO:0016301">
    <property type="term" value="F:kinase activity"/>
    <property type="evidence" value="ECO:0007669"/>
    <property type="project" value="UniProtKB-KW"/>
</dbReference>
<keyword evidence="1" id="KW-0433">Leucine-rich repeat</keyword>
<dbReference type="OrthoDB" id="2021138at2759"/>
<dbReference type="AlphaFoldDB" id="A0A9N8I105"/>
<protein>
    <submittedName>
        <fullName evidence="4">LRR receptor-like serine threonine-protein kinase</fullName>
    </submittedName>
</protein>
<proteinExistence type="predicted"/>
<dbReference type="SUPFAM" id="SSF52058">
    <property type="entry name" value="L domain-like"/>
    <property type="match status" value="1"/>
</dbReference>
<evidence type="ECO:0000256" key="2">
    <source>
        <dbReference type="ARBA" id="ARBA00022737"/>
    </source>
</evidence>
<keyword evidence="3" id="KW-0472">Membrane</keyword>
<reference evidence="4" key="1">
    <citation type="submission" date="2020-06" db="EMBL/GenBank/DDBJ databases">
        <authorList>
            <consortium name="Plant Systems Biology data submission"/>
        </authorList>
    </citation>
    <scope>NUCLEOTIDE SEQUENCE</scope>
    <source>
        <strain evidence="4">D6</strain>
    </source>
</reference>
<dbReference type="Pfam" id="PF00560">
    <property type="entry name" value="LRR_1"/>
    <property type="match status" value="1"/>
</dbReference>
<evidence type="ECO:0000313" key="5">
    <source>
        <dbReference type="Proteomes" id="UP001153069"/>
    </source>
</evidence>
<gene>
    <name evidence="4" type="ORF">SEMRO_3014_G342120.1</name>
</gene>
<dbReference type="InterPro" id="IPR001611">
    <property type="entry name" value="Leu-rich_rpt"/>
</dbReference>
<sequence length="706" mass="77417">MSADHIHRWHGYPIINDQETDDELELIELHVVANSKKLATSKTEYDNTLASPSVPQDAFPMAMSSGYIPQRFADIVSLPQPLPETQLPSSSIGIPVDNFQNPPSSLPGAHHCYGGFSLGRVGNSTIHHVTASGEQSVHVVREDVIRAALVDGDNDETTLLHNPDPMPLNPRSRAYWRQELLRALSLEVNMVLFLMVVSLIVVLAVSNDGHSSNNNPNSPSTNQQNGAIQIPGVLEVAPTHAPTTFLDLLNLPQYTLQAMENSRSPQSKAYQWLANSFNNQSSTLVNDLPKWRLKQRFALATFYYSTRGEYWVKKHGWLAWDEDECTWEQVFLSQRDTREFHCNNMGEIKELSFERANNLHGTIPPELSLLGGSFQVLKFHQQLQLEGTIPTEVGLLTKLTQITLGLTNIAGTLPTELGYLQCLDFLFSFNNQISGQIPSEIGKLGKLSSLILATLNLSGSVPVEIFQLPGLVSLVIDGGPDLNTEYALQDVFGNAQQLEMLSLSFQSFGADMSIPSEIGTMTKLTKLLLSASNIFGTVPTELGMLEQLTSLGLNENAISGSFPNVLIELTNLKYLHVDSNKLHGPLPPNLFSILTNLVTLRAHSNHFSGMIPTEVGLLSSLQVLELKNTDLSGTMPTELLALTNLTLLALQNTSVSGSIPEQLCDKMYQKKYQCFGRPTCPLLSVKTSATVCEGTVLCGCDCAPCP</sequence>
<dbReference type="PANTHER" id="PTHR48054">
    <property type="entry name" value="RECEPTOR KINASE-LIKE PROTEIN XA21"/>
    <property type="match status" value="1"/>
</dbReference>